<accession>A0A136Q4G5</accession>
<comment type="caution">
    <text evidence="1">The sequence shown here is derived from an EMBL/GenBank/DDBJ whole genome shotgun (WGS) entry which is preliminary data.</text>
</comment>
<proteinExistence type="predicted"/>
<protein>
    <submittedName>
        <fullName evidence="1">Uncharacterized protein</fullName>
    </submittedName>
</protein>
<organism evidence="1 2">
    <name type="scientific">Christensenella minuta</name>
    <dbReference type="NCBI Taxonomy" id="626937"/>
    <lineage>
        <taxon>Bacteria</taxon>
        <taxon>Bacillati</taxon>
        <taxon>Bacillota</taxon>
        <taxon>Clostridia</taxon>
        <taxon>Christensenellales</taxon>
        <taxon>Christensenellaceae</taxon>
        <taxon>Christensenella</taxon>
    </lineage>
</organism>
<gene>
    <name evidence="1" type="ORF">HMPREF3293_01751</name>
</gene>
<keyword evidence="2" id="KW-1185">Reference proteome</keyword>
<evidence type="ECO:0000313" key="1">
    <source>
        <dbReference type="EMBL" id="KXK65537.1"/>
    </source>
</evidence>
<sequence length="68" mass="7733">MIRIAGISIFNISYGPSAFKGKREGGLLMAKQYKTVFSPYVTKNGKRIWAKNYGLKAFCFKVPKNREL</sequence>
<dbReference type="EMBL" id="LSZW01000061">
    <property type="protein sequence ID" value="KXK65537.1"/>
    <property type="molecule type" value="Genomic_DNA"/>
</dbReference>
<name>A0A136Q4G5_9FIRM</name>
<dbReference type="AlphaFoldDB" id="A0A136Q4G5"/>
<evidence type="ECO:0000313" key="2">
    <source>
        <dbReference type="Proteomes" id="UP000070366"/>
    </source>
</evidence>
<dbReference type="Proteomes" id="UP000070366">
    <property type="component" value="Unassembled WGS sequence"/>
</dbReference>
<reference evidence="2" key="1">
    <citation type="submission" date="2016-02" db="EMBL/GenBank/DDBJ databases">
        <authorList>
            <person name="Mitreva M."/>
            <person name="Pepin K.H."/>
            <person name="Mihindukulasuriya K.A."/>
            <person name="Fulton R."/>
            <person name="Fronick C."/>
            <person name="O'Laughlin M."/>
            <person name="Miner T."/>
            <person name="Herter B."/>
            <person name="Rosa B.A."/>
            <person name="Cordes M."/>
            <person name="Tomlinson C."/>
            <person name="Wollam A."/>
            <person name="Palsikar V.B."/>
            <person name="Mardis E.R."/>
            <person name="Wilson R.K."/>
        </authorList>
    </citation>
    <scope>NUCLEOTIDE SEQUENCE [LARGE SCALE GENOMIC DNA]</scope>
    <source>
        <strain evidence="2">DSM 22607</strain>
    </source>
</reference>
<dbReference type="STRING" id="626937.HMPREF3293_01751"/>